<dbReference type="PROSITE" id="PS50293">
    <property type="entry name" value="TPR_REGION"/>
    <property type="match status" value="4"/>
</dbReference>
<dbReference type="Pfam" id="PF13181">
    <property type="entry name" value="TPR_8"/>
    <property type="match status" value="2"/>
</dbReference>
<dbReference type="Pfam" id="PF00515">
    <property type="entry name" value="TPR_1"/>
    <property type="match status" value="2"/>
</dbReference>
<dbReference type="EMBL" id="JANUHA010000007">
    <property type="protein sequence ID" value="MCS0597012.1"/>
    <property type="molecule type" value="Genomic_DNA"/>
</dbReference>
<feature type="repeat" description="TPR" evidence="3">
    <location>
        <begin position="355"/>
        <end position="388"/>
    </location>
</feature>
<dbReference type="Gene3D" id="1.25.40.10">
    <property type="entry name" value="Tetratricopeptide repeat domain"/>
    <property type="match status" value="5"/>
</dbReference>
<evidence type="ECO:0000256" key="2">
    <source>
        <dbReference type="ARBA" id="ARBA00022803"/>
    </source>
</evidence>
<evidence type="ECO:0000313" key="4">
    <source>
        <dbReference type="EMBL" id="MCS0597012.1"/>
    </source>
</evidence>
<dbReference type="Pfam" id="PF13374">
    <property type="entry name" value="TPR_10"/>
    <property type="match status" value="1"/>
</dbReference>
<dbReference type="InterPro" id="IPR011990">
    <property type="entry name" value="TPR-like_helical_dom_sf"/>
</dbReference>
<sequence>MIPSSTQAGQVQDQANAMFADGLAFHRENRIEQAMHCYEKTLRLAPRHFGALHHVGIIAIQTGNYDGGAGFLRSALAINPDVAPAHLDLGNAYKEMGQHEQALASYGRALELGFDHPDLHYNRANALQAMERHQEALEAYDLALSAHPEDIEALNNRGTVLRALGRAQEALDSYERALGLAPHNVDLLNNRGNALKDLARYGEAISCFDAALHVDPHSADAWFNRGVAEHARGEHDAALASYGRAIDIDPQLARAYHNRSTVLQHLKRYDDALADSQRALALKQDYQEAYKGCAAVLRSLKHYATGLASADMAVRLKPDDAHAHDLRGTILKDMKRLDEALEAHERALELAPNLNTAHQNRANVYLDMKRYEDAEAGYAQAIALDPARAEPYLNRGTVHAACGRYERALADYNAAIERNPELAGAYWNRSLLQLEHGHFKQGWIDHEWRWKTVHFENSIDQRDFKLPLWRGQPLAGKTIVLGSEQGLGDTLQCARFAPMLAARGATVVLEVQRALVGLLGTLEGVSEVLPRGAALPPADYWCPMMSIPLALEMEVDTIPAFPRYLESDPARRAQWADVLGPRRAPRVGLVWSGNPTHGNDASRSIAFSEFAAMLPEGPDYVSLMKDIRDADREAMVARPDVRCFSELLHDFTDTAALCDEVDLVVSVDTSVAHLAGALGRPVWILLPRVADWRWMRERRDSPWYPSVRLMRQQALNDWSAVREEVRSGLLALIGQAS</sequence>
<feature type="repeat" description="TPR" evidence="3">
    <location>
        <begin position="15"/>
        <end position="48"/>
    </location>
</feature>
<feature type="repeat" description="TPR" evidence="3">
    <location>
        <begin position="389"/>
        <end position="422"/>
    </location>
</feature>
<feature type="repeat" description="TPR" evidence="3">
    <location>
        <begin position="219"/>
        <end position="252"/>
    </location>
</feature>
<evidence type="ECO:0000256" key="3">
    <source>
        <dbReference type="PROSITE-ProRule" id="PRU00339"/>
    </source>
</evidence>
<feature type="repeat" description="TPR" evidence="3">
    <location>
        <begin position="117"/>
        <end position="150"/>
    </location>
</feature>
<accession>A0ABT2AL84</accession>
<dbReference type="Proteomes" id="UP001206572">
    <property type="component" value="Unassembled WGS sequence"/>
</dbReference>
<dbReference type="PANTHER" id="PTHR44858">
    <property type="entry name" value="TETRATRICOPEPTIDE REPEAT PROTEIN 6"/>
    <property type="match status" value="1"/>
</dbReference>
<dbReference type="Pfam" id="PF13432">
    <property type="entry name" value="TPR_16"/>
    <property type="match status" value="2"/>
</dbReference>
<evidence type="ECO:0000313" key="5">
    <source>
        <dbReference type="Proteomes" id="UP001206572"/>
    </source>
</evidence>
<name>A0ABT2AL84_9BURK</name>
<keyword evidence="1" id="KW-0677">Repeat</keyword>
<dbReference type="SMART" id="SM00028">
    <property type="entry name" value="TPR"/>
    <property type="match status" value="12"/>
</dbReference>
<reference evidence="4 5" key="1">
    <citation type="submission" date="2022-08" db="EMBL/GenBank/DDBJ databases">
        <title>Reclassification of Massilia species as members of the genera Telluria, Duganella, Pseudoduganella, Mokoshia gen. nov. and Zemynaea gen. nov. using orthogonal and non-orthogonal genome-based approaches.</title>
        <authorList>
            <person name="Bowman J.P."/>
        </authorList>
    </citation>
    <scope>NUCLEOTIDE SEQUENCE [LARGE SCALE GENOMIC DNA]</scope>
    <source>
        <strain evidence="4 5">JCM 31661</strain>
    </source>
</reference>
<gene>
    <name evidence="4" type="ORF">NX780_11720</name>
</gene>
<feature type="repeat" description="TPR" evidence="3">
    <location>
        <begin position="151"/>
        <end position="184"/>
    </location>
</feature>
<keyword evidence="5" id="KW-1185">Reference proteome</keyword>
<dbReference type="Pfam" id="PF01075">
    <property type="entry name" value="Glyco_transf_9"/>
    <property type="match status" value="1"/>
</dbReference>
<feature type="repeat" description="TPR" evidence="3">
    <location>
        <begin position="185"/>
        <end position="218"/>
    </location>
</feature>
<protein>
    <submittedName>
        <fullName evidence="4">Tetratricopeptide repeat protein</fullName>
    </submittedName>
</protein>
<dbReference type="InterPro" id="IPR019734">
    <property type="entry name" value="TPR_rpt"/>
</dbReference>
<keyword evidence="2 3" id="KW-0802">TPR repeat</keyword>
<dbReference type="InterPro" id="IPR050498">
    <property type="entry name" value="Ycf3"/>
</dbReference>
<evidence type="ECO:0000256" key="1">
    <source>
        <dbReference type="ARBA" id="ARBA00022737"/>
    </source>
</evidence>
<dbReference type="PROSITE" id="PS50005">
    <property type="entry name" value="TPR"/>
    <property type="match status" value="9"/>
</dbReference>
<dbReference type="Pfam" id="PF13414">
    <property type="entry name" value="TPR_11"/>
    <property type="match status" value="1"/>
</dbReference>
<proteinExistence type="predicted"/>
<organism evidence="4 5">
    <name type="scientific">Massilia agri</name>
    <dbReference type="NCBI Taxonomy" id="1886785"/>
    <lineage>
        <taxon>Bacteria</taxon>
        <taxon>Pseudomonadati</taxon>
        <taxon>Pseudomonadota</taxon>
        <taxon>Betaproteobacteria</taxon>
        <taxon>Burkholderiales</taxon>
        <taxon>Oxalobacteraceae</taxon>
        <taxon>Telluria group</taxon>
        <taxon>Massilia</taxon>
    </lineage>
</organism>
<dbReference type="PANTHER" id="PTHR44858:SF1">
    <property type="entry name" value="UDP-N-ACETYLGLUCOSAMINE--PEPTIDE N-ACETYLGLUCOSAMINYLTRANSFERASE SPINDLY-RELATED"/>
    <property type="match status" value="1"/>
</dbReference>
<dbReference type="RefSeq" id="WP_258828045.1">
    <property type="nucleotide sequence ID" value="NZ_JANUHA010000007.1"/>
</dbReference>
<dbReference type="SUPFAM" id="SSF53756">
    <property type="entry name" value="UDP-Glycosyltransferase/glycogen phosphorylase"/>
    <property type="match status" value="1"/>
</dbReference>
<dbReference type="Gene3D" id="3.40.50.2000">
    <property type="entry name" value="Glycogen Phosphorylase B"/>
    <property type="match status" value="1"/>
</dbReference>
<comment type="caution">
    <text evidence="4">The sequence shown here is derived from an EMBL/GenBank/DDBJ whole genome shotgun (WGS) entry which is preliminary data.</text>
</comment>
<feature type="repeat" description="TPR" evidence="3">
    <location>
        <begin position="321"/>
        <end position="354"/>
    </location>
</feature>
<dbReference type="InterPro" id="IPR002201">
    <property type="entry name" value="Glyco_trans_9"/>
</dbReference>
<feature type="repeat" description="TPR" evidence="3">
    <location>
        <begin position="83"/>
        <end position="116"/>
    </location>
</feature>
<dbReference type="SUPFAM" id="SSF48452">
    <property type="entry name" value="TPR-like"/>
    <property type="match status" value="2"/>
</dbReference>